<dbReference type="Pfam" id="PF00248">
    <property type="entry name" value="Aldo_ket_red"/>
    <property type="match status" value="1"/>
</dbReference>
<evidence type="ECO:0000259" key="2">
    <source>
        <dbReference type="Pfam" id="PF00248"/>
    </source>
</evidence>
<dbReference type="Proteomes" id="UP000231179">
    <property type="component" value="Chromosome"/>
</dbReference>
<evidence type="ECO:0000256" key="1">
    <source>
        <dbReference type="ARBA" id="ARBA00023002"/>
    </source>
</evidence>
<dbReference type="PANTHER" id="PTHR43625:SF77">
    <property type="entry name" value="ALDO-KETO REDUCTASE"/>
    <property type="match status" value="1"/>
</dbReference>
<protein>
    <submittedName>
        <fullName evidence="3">Aldo/keto reductase</fullName>
    </submittedName>
</protein>
<dbReference type="InterPro" id="IPR023210">
    <property type="entry name" value="NADP_OxRdtase_dom"/>
</dbReference>
<reference evidence="3 4" key="1">
    <citation type="submission" date="2017-11" db="EMBL/GenBank/DDBJ databases">
        <title>Complete genome sequence of Spiroplasma clarkii CN-5 (DSM 19994).</title>
        <authorList>
            <person name="Tsai Y.-M."/>
            <person name="Chang A."/>
            <person name="Lo W.-S."/>
            <person name="Kuo C.-H."/>
        </authorList>
    </citation>
    <scope>NUCLEOTIDE SEQUENCE [LARGE SCALE GENOMIC DNA]</scope>
    <source>
        <strain evidence="3 4">CN-5</strain>
    </source>
</reference>
<accession>A0A1Y0L3L9</accession>
<keyword evidence="4" id="KW-1185">Reference proteome</keyword>
<feature type="domain" description="NADP-dependent oxidoreductase" evidence="2">
    <location>
        <begin position="14"/>
        <end position="308"/>
    </location>
</feature>
<evidence type="ECO:0000313" key="4">
    <source>
        <dbReference type="Proteomes" id="UP000231179"/>
    </source>
</evidence>
<dbReference type="SUPFAM" id="SSF51430">
    <property type="entry name" value="NAD(P)-linked oxidoreductase"/>
    <property type="match status" value="1"/>
</dbReference>
<dbReference type="GO" id="GO:0005737">
    <property type="term" value="C:cytoplasm"/>
    <property type="evidence" value="ECO:0007669"/>
    <property type="project" value="TreeGrafter"/>
</dbReference>
<sequence length="329" mass="37325">MKQRTLGKELQVSEIGLGCMGLSFSQPPFPTKEEAITFIREAYKKGVTFFDTAEIYGPFDNEEILGEAVKDFRDKVVIATKFGFKYEGREIKGLDSSPKTMREALEGSLKRLQTDYIDLYYQHRVDPKTPIEVVATEMKSVIASGKVKYWGLSEASPRTIRKAHQVCSLTALQSEYSMFWRDAEKEIIPTLEELQIGFVPFSPLGKGFLTGTVTPGHIFPEGDFRNTVPRFNNPEYLAENMKLVDYVKELAIKKSTTPVGVALGWILAQKPWFVRIPGTKKIEHLEKNLEAITVEFSPEELKEIQKHLDSIELLGNRYSEASEKQIDKS</sequence>
<dbReference type="RefSeq" id="WP_100255153.1">
    <property type="nucleotide sequence ID" value="NZ_CP015819.1"/>
</dbReference>
<dbReference type="KEGG" id="scla:SCLARK_001885"/>
<dbReference type="Gene3D" id="3.20.20.100">
    <property type="entry name" value="NADP-dependent oxidoreductase domain"/>
    <property type="match status" value="1"/>
</dbReference>
<dbReference type="InterPro" id="IPR036812">
    <property type="entry name" value="NAD(P)_OxRdtase_dom_sf"/>
</dbReference>
<keyword evidence="1" id="KW-0560">Oxidoreductase</keyword>
<evidence type="ECO:0000313" key="3">
    <source>
        <dbReference type="EMBL" id="ATX71626.1"/>
    </source>
</evidence>
<dbReference type="PANTHER" id="PTHR43625">
    <property type="entry name" value="AFLATOXIN B1 ALDEHYDE REDUCTASE"/>
    <property type="match status" value="1"/>
</dbReference>
<proteinExistence type="predicted"/>
<name>A0A1Y0L3L9_9MOLU</name>
<dbReference type="InterPro" id="IPR050791">
    <property type="entry name" value="Aldo-Keto_reductase"/>
</dbReference>
<dbReference type="CDD" id="cd19078">
    <property type="entry name" value="AKR_AKR13C1_2"/>
    <property type="match status" value="1"/>
</dbReference>
<organism evidence="3 4">
    <name type="scientific">Spiroplasma clarkii</name>
    <dbReference type="NCBI Taxonomy" id="2139"/>
    <lineage>
        <taxon>Bacteria</taxon>
        <taxon>Bacillati</taxon>
        <taxon>Mycoplasmatota</taxon>
        <taxon>Mollicutes</taxon>
        <taxon>Entomoplasmatales</taxon>
        <taxon>Spiroplasmataceae</taxon>
        <taxon>Spiroplasma</taxon>
    </lineage>
</organism>
<dbReference type="EMBL" id="CP024870">
    <property type="protein sequence ID" value="ATX71626.1"/>
    <property type="molecule type" value="Genomic_DNA"/>
</dbReference>
<dbReference type="AlphaFoldDB" id="A0A1Y0L3L9"/>
<dbReference type="GO" id="GO:0016491">
    <property type="term" value="F:oxidoreductase activity"/>
    <property type="evidence" value="ECO:0007669"/>
    <property type="project" value="UniProtKB-KW"/>
</dbReference>
<dbReference type="OrthoDB" id="9804790at2"/>
<gene>
    <name evidence="3" type="ORF">SCLAR_v1c13280</name>
</gene>